<keyword evidence="2" id="KW-1185">Reference proteome</keyword>
<dbReference type="OrthoDB" id="2081619at2"/>
<dbReference type="EMBL" id="FRAG01000082">
    <property type="protein sequence ID" value="SHK52977.1"/>
    <property type="molecule type" value="Genomic_DNA"/>
</dbReference>
<name>A0A1M6T7L1_PARC5</name>
<dbReference type="RefSeq" id="WP_073153245.1">
    <property type="nucleotide sequence ID" value="NZ_FRAG01000082.1"/>
</dbReference>
<dbReference type="Pfam" id="PF25948">
    <property type="entry name" value="DUF7986"/>
    <property type="match status" value="1"/>
</dbReference>
<protein>
    <submittedName>
        <fullName evidence="1">Uncharacterized protein</fullName>
    </submittedName>
</protein>
<sequence>MNLVEKYKTYRKVLVKLHMKILDEFVSQSDFERGGKILDIVKNNKVVFQYYNEKDILFDFIIYEKIRDGHSALSEYEKRYGAKNSNEEEILAAMKLSETSLYEVIGINKENSTILLRDILNNSKKSKLLDIGLSKSINTNVLVFTRLIKFDEFNMTSGLGLAFSGNYRDFLIRKSKKIMKKTKSGDTSVDRFVAFFKLSRTDGIPILFESVK</sequence>
<gene>
    <name evidence="1" type="ORF">SAMN02745912_03592</name>
</gene>
<evidence type="ECO:0000313" key="2">
    <source>
        <dbReference type="Proteomes" id="UP000184465"/>
    </source>
</evidence>
<dbReference type="AlphaFoldDB" id="A0A1M6T7L1"/>
<evidence type="ECO:0000313" key="1">
    <source>
        <dbReference type="EMBL" id="SHK52977.1"/>
    </source>
</evidence>
<accession>A0A1M6T7L1</accession>
<organism evidence="1 2">
    <name type="scientific">Paramaledivibacter caminithermalis (strain DSM 15212 / CIP 107654 / DViRD3)</name>
    <name type="common">Clostridium caminithermale</name>
    <dbReference type="NCBI Taxonomy" id="1121301"/>
    <lineage>
        <taxon>Bacteria</taxon>
        <taxon>Bacillati</taxon>
        <taxon>Bacillota</taxon>
        <taxon>Clostridia</taxon>
        <taxon>Peptostreptococcales</taxon>
        <taxon>Caminicellaceae</taxon>
        <taxon>Paramaledivibacter</taxon>
    </lineage>
</organism>
<proteinExistence type="predicted"/>
<dbReference type="InterPro" id="IPR058292">
    <property type="entry name" value="DUF7986"/>
</dbReference>
<reference evidence="1 2" key="1">
    <citation type="submission" date="2016-11" db="EMBL/GenBank/DDBJ databases">
        <authorList>
            <person name="Jaros S."/>
            <person name="Januszkiewicz K."/>
            <person name="Wedrychowicz H."/>
        </authorList>
    </citation>
    <scope>NUCLEOTIDE SEQUENCE [LARGE SCALE GENOMIC DNA]</scope>
    <source>
        <strain evidence="1 2">DSM 15212</strain>
    </source>
</reference>
<dbReference type="Proteomes" id="UP000184465">
    <property type="component" value="Unassembled WGS sequence"/>
</dbReference>